<dbReference type="InterPro" id="IPR011051">
    <property type="entry name" value="RmlC_Cupin_sf"/>
</dbReference>
<dbReference type="PANTHER" id="PTHR35848">
    <property type="entry name" value="OXALATE-BINDING PROTEIN"/>
    <property type="match status" value="1"/>
</dbReference>
<dbReference type="PANTHER" id="PTHR35848:SF6">
    <property type="entry name" value="CUPIN TYPE-2 DOMAIN-CONTAINING PROTEIN"/>
    <property type="match status" value="1"/>
</dbReference>
<dbReference type="CDD" id="cd06985">
    <property type="entry name" value="cupin_BF4112"/>
    <property type="match status" value="1"/>
</dbReference>
<reference evidence="3" key="2">
    <citation type="submission" date="2021-09" db="EMBL/GenBank/DDBJ databases">
        <authorList>
            <person name="Gilroy R."/>
        </authorList>
    </citation>
    <scope>NUCLEOTIDE SEQUENCE</scope>
    <source>
        <strain evidence="3">CHK121-7720</strain>
    </source>
</reference>
<evidence type="ECO:0000313" key="4">
    <source>
        <dbReference type="Proteomes" id="UP000757103"/>
    </source>
</evidence>
<dbReference type="Gene3D" id="2.60.120.10">
    <property type="entry name" value="Jelly Rolls"/>
    <property type="match status" value="1"/>
</dbReference>
<protein>
    <submittedName>
        <fullName evidence="3">Cupin domain-containing protein</fullName>
    </submittedName>
</protein>
<gene>
    <name evidence="3" type="ORF">K8U91_04390</name>
</gene>
<accession>A0A921SUH4</accession>
<evidence type="ECO:0000259" key="2">
    <source>
        <dbReference type="Pfam" id="PF07883"/>
    </source>
</evidence>
<reference evidence="3" key="1">
    <citation type="journal article" date="2021" name="PeerJ">
        <title>Extensive microbial diversity within the chicken gut microbiome revealed by metagenomics and culture.</title>
        <authorList>
            <person name="Gilroy R."/>
            <person name="Ravi A."/>
            <person name="Getino M."/>
            <person name="Pursley I."/>
            <person name="Horton D.L."/>
            <person name="Alikhan N.F."/>
            <person name="Baker D."/>
            <person name="Gharbi K."/>
            <person name="Hall N."/>
            <person name="Watson M."/>
            <person name="Adriaenssens E.M."/>
            <person name="Foster-Nyarko E."/>
            <person name="Jarju S."/>
            <person name="Secka A."/>
            <person name="Antonio M."/>
            <person name="Oren A."/>
            <person name="Chaudhuri R.R."/>
            <person name="La Ragione R."/>
            <person name="Hildebrand F."/>
            <person name="Pallen M.J."/>
        </authorList>
    </citation>
    <scope>NUCLEOTIDE SEQUENCE</scope>
    <source>
        <strain evidence="3">CHK121-7720</strain>
    </source>
</reference>
<proteinExistence type="predicted"/>
<feature type="domain" description="Cupin type-2" evidence="2">
    <location>
        <begin position="45"/>
        <end position="112"/>
    </location>
</feature>
<dbReference type="Proteomes" id="UP000757103">
    <property type="component" value="Unassembled WGS sequence"/>
</dbReference>
<dbReference type="GO" id="GO:0046872">
    <property type="term" value="F:metal ion binding"/>
    <property type="evidence" value="ECO:0007669"/>
    <property type="project" value="UniProtKB-KW"/>
</dbReference>
<dbReference type="AlphaFoldDB" id="A0A921SUH4"/>
<dbReference type="Pfam" id="PF07883">
    <property type="entry name" value="Cupin_2"/>
    <property type="match status" value="1"/>
</dbReference>
<keyword evidence="1" id="KW-0479">Metal-binding</keyword>
<dbReference type="RefSeq" id="WP_273305743.1">
    <property type="nucleotide sequence ID" value="NZ_DYUD01000014.1"/>
</dbReference>
<dbReference type="InterPro" id="IPR013096">
    <property type="entry name" value="Cupin_2"/>
</dbReference>
<organism evidence="3 4">
    <name type="scientific">Barnesiella viscericola</name>
    <dbReference type="NCBI Taxonomy" id="397865"/>
    <lineage>
        <taxon>Bacteria</taxon>
        <taxon>Pseudomonadati</taxon>
        <taxon>Bacteroidota</taxon>
        <taxon>Bacteroidia</taxon>
        <taxon>Bacteroidales</taxon>
        <taxon>Barnesiellaceae</taxon>
        <taxon>Barnesiella</taxon>
    </lineage>
</organism>
<dbReference type="SUPFAM" id="SSF51182">
    <property type="entry name" value="RmlC-like cupins"/>
    <property type="match status" value="1"/>
</dbReference>
<evidence type="ECO:0000256" key="1">
    <source>
        <dbReference type="ARBA" id="ARBA00022723"/>
    </source>
</evidence>
<evidence type="ECO:0000313" key="3">
    <source>
        <dbReference type="EMBL" id="HJG88701.1"/>
    </source>
</evidence>
<dbReference type="InterPro" id="IPR014710">
    <property type="entry name" value="RmlC-like_jellyroll"/>
</dbReference>
<dbReference type="EMBL" id="DYUD01000014">
    <property type="protein sequence ID" value="HJG88701.1"/>
    <property type="molecule type" value="Genomic_DNA"/>
</dbReference>
<sequence length="137" mass="15001">METIRKINAGEKFTHATVGDLSAFTGKQFVKDCIGTTGCEISFGTLNPGEAVPFFHSHKENEEVYIVLRGSGDFQVDNTAFPIAEGSIVRVATHCNRSLRCTSATSMLYLCIQVKEGSLEQCTMDDAEITEQATAWK</sequence>
<name>A0A921SUH4_9BACT</name>
<dbReference type="InterPro" id="IPR051610">
    <property type="entry name" value="GPI/OXD"/>
</dbReference>
<comment type="caution">
    <text evidence="3">The sequence shown here is derived from an EMBL/GenBank/DDBJ whole genome shotgun (WGS) entry which is preliminary data.</text>
</comment>